<dbReference type="InterPro" id="IPR001452">
    <property type="entry name" value="SH3_domain"/>
</dbReference>
<feature type="non-terminal residue" evidence="5">
    <location>
        <position position="1"/>
    </location>
</feature>
<dbReference type="Pfam" id="PF14604">
    <property type="entry name" value="SH3_9"/>
    <property type="match status" value="1"/>
</dbReference>
<dbReference type="SUPFAM" id="SSF50044">
    <property type="entry name" value="SH3-domain"/>
    <property type="match status" value="2"/>
</dbReference>
<dbReference type="Proteomes" id="UP000654075">
    <property type="component" value="Unassembled WGS sequence"/>
</dbReference>
<protein>
    <recommendedName>
        <fullName evidence="4">SH3 domain-containing protein</fullName>
    </recommendedName>
</protein>
<dbReference type="OrthoDB" id="10255964at2759"/>
<evidence type="ECO:0000313" key="5">
    <source>
        <dbReference type="EMBL" id="CAE8588994.1"/>
    </source>
</evidence>
<feature type="region of interest" description="Disordered" evidence="3">
    <location>
        <begin position="401"/>
        <end position="441"/>
    </location>
</feature>
<organism evidence="5 6">
    <name type="scientific">Polarella glacialis</name>
    <name type="common">Dinoflagellate</name>
    <dbReference type="NCBI Taxonomy" id="89957"/>
    <lineage>
        <taxon>Eukaryota</taxon>
        <taxon>Sar</taxon>
        <taxon>Alveolata</taxon>
        <taxon>Dinophyceae</taxon>
        <taxon>Suessiales</taxon>
        <taxon>Suessiaceae</taxon>
        <taxon>Polarella</taxon>
    </lineage>
</organism>
<dbReference type="InterPro" id="IPR050384">
    <property type="entry name" value="Endophilin_SH3RF"/>
</dbReference>
<feature type="compositionally biased region" description="Low complexity" evidence="3">
    <location>
        <begin position="404"/>
        <end position="416"/>
    </location>
</feature>
<feature type="domain" description="SH3" evidence="4">
    <location>
        <begin position="135"/>
        <end position="196"/>
    </location>
</feature>
<proteinExistence type="predicted"/>
<sequence length="441" mass="46374">GEASERTSPEKAGRRSTGGGASEKTSPEKAGRRSTGGEASGRTSPDKKRTSLGKKDDEAPRIRLAAAAKSYVSRFLARACKRAAAYESSPAGQAALGAAVWNAALEAAIAQVASEWAAAETRAAASVAAGIPVYSAGQKLVAVSAYAACNGGELGFAAGAIITCIKQDDKDLCLYHGKLSGLTGIFPHSHVQPYVSKAETHVQPCVFQAETGQLTSEAADQWHGPEPQGTQAPEAGNQAPEVPRRPSLVQGIDGEAPPANMVGGATVDQDSSPPAEEADNSNTPVYLPGQKLLAVFDYEARNQDELAFQEGDVITCLRQEEVDRWWYRGELNGKSGIFPNNYVELYETQDLVAPEDNIMMPQQIEVPTAPKAPHMSRTKTAALGVATLFSMTGLAARARRMLGGKKTTNNNNSGKSSETEKPAEAQSSAETQKASEAQSSA</sequence>
<feature type="domain" description="SH3" evidence="4">
    <location>
        <begin position="287"/>
        <end position="348"/>
    </location>
</feature>
<evidence type="ECO:0000313" key="6">
    <source>
        <dbReference type="Proteomes" id="UP000654075"/>
    </source>
</evidence>
<keyword evidence="6" id="KW-1185">Reference proteome</keyword>
<dbReference type="Gene3D" id="2.30.30.40">
    <property type="entry name" value="SH3 Domains"/>
    <property type="match status" value="2"/>
</dbReference>
<comment type="caution">
    <text evidence="5">The sequence shown here is derived from an EMBL/GenBank/DDBJ whole genome shotgun (WGS) entry which is preliminary data.</text>
</comment>
<evidence type="ECO:0000256" key="3">
    <source>
        <dbReference type="SAM" id="MobiDB-lite"/>
    </source>
</evidence>
<gene>
    <name evidence="5" type="ORF">PGLA1383_LOCUS7775</name>
</gene>
<dbReference type="SMART" id="SM00326">
    <property type="entry name" value="SH3"/>
    <property type="match status" value="2"/>
</dbReference>
<feature type="compositionally biased region" description="Polar residues" evidence="3">
    <location>
        <begin position="425"/>
        <end position="441"/>
    </location>
</feature>
<keyword evidence="1 2" id="KW-0728">SH3 domain</keyword>
<dbReference type="PANTHER" id="PTHR14167">
    <property type="entry name" value="SH3 DOMAIN-CONTAINING"/>
    <property type="match status" value="1"/>
</dbReference>
<reference evidence="5" key="1">
    <citation type="submission" date="2021-02" db="EMBL/GenBank/DDBJ databases">
        <authorList>
            <person name="Dougan E. K."/>
            <person name="Rhodes N."/>
            <person name="Thang M."/>
            <person name="Chan C."/>
        </authorList>
    </citation>
    <scope>NUCLEOTIDE SEQUENCE</scope>
</reference>
<dbReference type="PRINTS" id="PR00452">
    <property type="entry name" value="SH3DOMAIN"/>
</dbReference>
<dbReference type="EMBL" id="CAJNNV010003430">
    <property type="protein sequence ID" value="CAE8588994.1"/>
    <property type="molecule type" value="Genomic_DNA"/>
</dbReference>
<feature type="compositionally biased region" description="Basic and acidic residues" evidence="3">
    <location>
        <begin position="1"/>
        <end position="13"/>
    </location>
</feature>
<dbReference type="PANTHER" id="PTHR14167:SF116">
    <property type="entry name" value="CAP, ISOFORM AC"/>
    <property type="match status" value="1"/>
</dbReference>
<dbReference type="AlphaFoldDB" id="A0A813DRX4"/>
<feature type="non-terminal residue" evidence="5">
    <location>
        <position position="441"/>
    </location>
</feature>
<feature type="region of interest" description="Disordered" evidence="3">
    <location>
        <begin position="219"/>
        <end position="285"/>
    </location>
</feature>
<accession>A0A813DRX4</accession>
<feature type="compositionally biased region" description="Basic and acidic residues" evidence="3">
    <location>
        <begin position="44"/>
        <end position="58"/>
    </location>
</feature>
<dbReference type="InterPro" id="IPR036028">
    <property type="entry name" value="SH3-like_dom_sf"/>
</dbReference>
<evidence type="ECO:0000259" key="4">
    <source>
        <dbReference type="PROSITE" id="PS50002"/>
    </source>
</evidence>
<name>A0A813DRX4_POLGL</name>
<evidence type="ECO:0000256" key="2">
    <source>
        <dbReference type="PROSITE-ProRule" id="PRU00192"/>
    </source>
</evidence>
<evidence type="ECO:0000256" key="1">
    <source>
        <dbReference type="ARBA" id="ARBA00022443"/>
    </source>
</evidence>
<feature type="region of interest" description="Disordered" evidence="3">
    <location>
        <begin position="1"/>
        <end position="58"/>
    </location>
</feature>
<dbReference type="PROSITE" id="PS50002">
    <property type="entry name" value="SH3"/>
    <property type="match status" value="2"/>
</dbReference>